<keyword evidence="3 6" id="KW-0812">Transmembrane</keyword>
<dbReference type="AlphaFoldDB" id="A0A0P9FHW8"/>
<name>A0A0P9FHW8_9CHLR</name>
<dbReference type="Gene3D" id="1.20.1250.20">
    <property type="entry name" value="MFS general substrate transporter like domains"/>
    <property type="match status" value="1"/>
</dbReference>
<dbReference type="PANTHER" id="PTHR23513:SF11">
    <property type="entry name" value="STAPHYLOFERRIN A TRANSPORTER"/>
    <property type="match status" value="1"/>
</dbReference>
<dbReference type="SUPFAM" id="SSF103473">
    <property type="entry name" value="MFS general substrate transporter"/>
    <property type="match status" value="1"/>
</dbReference>
<feature type="transmembrane region" description="Helical" evidence="6">
    <location>
        <begin position="35"/>
        <end position="59"/>
    </location>
</feature>
<comment type="caution">
    <text evidence="8">The sequence shown here is derived from an EMBL/GenBank/DDBJ whole genome shotgun (WGS) entry which is preliminary data.</text>
</comment>
<feature type="transmembrane region" description="Helical" evidence="6">
    <location>
        <begin position="140"/>
        <end position="159"/>
    </location>
</feature>
<evidence type="ECO:0000256" key="1">
    <source>
        <dbReference type="ARBA" id="ARBA00004651"/>
    </source>
</evidence>
<keyword evidence="2" id="KW-1003">Cell membrane</keyword>
<organism evidence="8 9">
    <name type="scientific">Kouleothrix aurantiaca</name>
    <dbReference type="NCBI Taxonomy" id="186479"/>
    <lineage>
        <taxon>Bacteria</taxon>
        <taxon>Bacillati</taxon>
        <taxon>Chloroflexota</taxon>
        <taxon>Chloroflexia</taxon>
        <taxon>Chloroflexales</taxon>
        <taxon>Roseiflexineae</taxon>
        <taxon>Roseiflexaceae</taxon>
        <taxon>Kouleothrix</taxon>
    </lineage>
</organism>
<comment type="subcellular location">
    <subcellularLocation>
        <location evidence="1">Cell membrane</location>
        <topology evidence="1">Multi-pass membrane protein</topology>
    </subcellularLocation>
</comment>
<accession>A0A0P9FHW8</accession>
<evidence type="ECO:0000256" key="3">
    <source>
        <dbReference type="ARBA" id="ARBA00022692"/>
    </source>
</evidence>
<dbReference type="PANTHER" id="PTHR23513">
    <property type="entry name" value="INTEGRAL MEMBRANE EFFLUX PROTEIN-RELATED"/>
    <property type="match status" value="1"/>
</dbReference>
<evidence type="ECO:0000256" key="2">
    <source>
        <dbReference type="ARBA" id="ARBA00022475"/>
    </source>
</evidence>
<evidence type="ECO:0000256" key="4">
    <source>
        <dbReference type="ARBA" id="ARBA00022989"/>
    </source>
</evidence>
<proteinExistence type="predicted"/>
<dbReference type="InterPro" id="IPR011701">
    <property type="entry name" value="MFS"/>
</dbReference>
<dbReference type="Proteomes" id="UP000050509">
    <property type="component" value="Unassembled WGS sequence"/>
</dbReference>
<feature type="domain" description="Major facilitator superfamily (MFS) profile" evidence="7">
    <location>
        <begin position="218"/>
        <end position="399"/>
    </location>
</feature>
<protein>
    <recommendedName>
        <fullName evidence="7">Major facilitator superfamily (MFS) profile domain-containing protein</fullName>
    </recommendedName>
</protein>
<feature type="transmembrane region" description="Helical" evidence="6">
    <location>
        <begin position="284"/>
        <end position="302"/>
    </location>
</feature>
<feature type="transmembrane region" description="Helical" evidence="6">
    <location>
        <begin position="250"/>
        <end position="272"/>
    </location>
</feature>
<evidence type="ECO:0000313" key="9">
    <source>
        <dbReference type="Proteomes" id="UP000050509"/>
    </source>
</evidence>
<dbReference type="InterPro" id="IPR036259">
    <property type="entry name" value="MFS_trans_sf"/>
</dbReference>
<dbReference type="InterPro" id="IPR020846">
    <property type="entry name" value="MFS_dom"/>
</dbReference>
<keyword evidence="9" id="KW-1185">Reference proteome</keyword>
<keyword evidence="4 6" id="KW-1133">Transmembrane helix</keyword>
<keyword evidence="5 6" id="KW-0472">Membrane</keyword>
<feature type="transmembrane region" description="Helical" evidence="6">
    <location>
        <begin position="71"/>
        <end position="92"/>
    </location>
</feature>
<dbReference type="CDD" id="cd06173">
    <property type="entry name" value="MFS_MefA_like"/>
    <property type="match status" value="1"/>
</dbReference>
<dbReference type="GO" id="GO:0005886">
    <property type="term" value="C:plasma membrane"/>
    <property type="evidence" value="ECO:0007669"/>
    <property type="project" value="UniProtKB-SubCell"/>
</dbReference>
<evidence type="ECO:0000259" key="7">
    <source>
        <dbReference type="PROSITE" id="PS50850"/>
    </source>
</evidence>
<dbReference type="PROSITE" id="PS50850">
    <property type="entry name" value="MFS"/>
    <property type="match status" value="2"/>
</dbReference>
<feature type="transmembrane region" description="Helical" evidence="6">
    <location>
        <begin position="208"/>
        <end position="230"/>
    </location>
</feature>
<feature type="transmembrane region" description="Helical" evidence="6">
    <location>
        <begin position="308"/>
        <end position="327"/>
    </location>
</feature>
<reference evidence="8 9" key="1">
    <citation type="submission" date="2015-09" db="EMBL/GenBank/DDBJ databases">
        <title>Draft genome sequence of Kouleothrix aurantiaca JCM 19913.</title>
        <authorList>
            <person name="Hemp J."/>
        </authorList>
    </citation>
    <scope>NUCLEOTIDE SEQUENCE [LARGE SCALE GENOMIC DNA]</scope>
    <source>
        <strain evidence="8 9">COM-B</strain>
    </source>
</reference>
<feature type="transmembrane region" description="Helical" evidence="6">
    <location>
        <begin position="339"/>
        <end position="362"/>
    </location>
</feature>
<dbReference type="GO" id="GO:0022857">
    <property type="term" value="F:transmembrane transporter activity"/>
    <property type="evidence" value="ECO:0007669"/>
    <property type="project" value="InterPro"/>
</dbReference>
<evidence type="ECO:0000313" key="8">
    <source>
        <dbReference type="EMBL" id="KPV52716.1"/>
    </source>
</evidence>
<feature type="domain" description="Major facilitator superfamily (MFS) profile" evidence="7">
    <location>
        <begin position="1"/>
        <end position="188"/>
    </location>
</feature>
<sequence>MRHRSFALLWSGQTISSLGDSLYRVALAWWVLEKTGSATAMGTVLIFSMTPMLIFLLLGGVAVDRLPRIRLMLGSDALRGIVSGAVAAMAFANVLEVWHIYVASILFGFVDAFFQPAYVATVPEITPRESLNSANALTSLSRQLTGTVGPAIGATIVALGGTPLAFALDSASFFLSALCLLPIPPLAPPRADAPASERRSLVRDLREGLQAVLANPWLWVTITLAALGNVTSGGPLAVALPFLIKNTLNANVGLLGLSGSLISLGQVLGSIWLGRIARLRRRGLIAYGGLLASGVAVLLYVLPGGIPGIAVGALIFGASLAAFGLIWTSTLQEMVPSALLGRVSSIDYLGSFVLLPIGYGLAGWATDLVGAPMVFIVGGIGTVVLALLGLAHPAIRGLD</sequence>
<dbReference type="EMBL" id="LJCR01000453">
    <property type="protein sequence ID" value="KPV52716.1"/>
    <property type="molecule type" value="Genomic_DNA"/>
</dbReference>
<gene>
    <name evidence="8" type="ORF">SE17_13825</name>
</gene>
<dbReference type="Pfam" id="PF07690">
    <property type="entry name" value="MFS_1"/>
    <property type="match status" value="1"/>
</dbReference>
<evidence type="ECO:0000256" key="5">
    <source>
        <dbReference type="ARBA" id="ARBA00023136"/>
    </source>
</evidence>
<feature type="transmembrane region" description="Helical" evidence="6">
    <location>
        <begin position="368"/>
        <end position="391"/>
    </location>
</feature>
<evidence type="ECO:0000256" key="6">
    <source>
        <dbReference type="SAM" id="Phobius"/>
    </source>
</evidence>